<dbReference type="OrthoDB" id="9803050at2"/>
<dbReference type="GO" id="GO:0009279">
    <property type="term" value="C:cell outer membrane"/>
    <property type="evidence" value="ECO:0007669"/>
    <property type="project" value="UniProtKB-SubCell"/>
</dbReference>
<proteinExistence type="inferred from homology"/>
<keyword evidence="15" id="KW-1185">Reference proteome</keyword>
<comment type="similarity">
    <text evidence="10 11">Belongs to the TonB-dependent receptor family.</text>
</comment>
<keyword evidence="7 10" id="KW-0472">Membrane</keyword>
<dbReference type="GO" id="GO:0044718">
    <property type="term" value="P:siderophore transmembrane transport"/>
    <property type="evidence" value="ECO:0007669"/>
    <property type="project" value="TreeGrafter"/>
</dbReference>
<name>A0A1H2A2B8_MUCMA</name>
<dbReference type="Gene3D" id="2.40.170.20">
    <property type="entry name" value="TonB-dependent receptor, beta-barrel domain"/>
    <property type="match status" value="1"/>
</dbReference>
<reference evidence="14 15" key="1">
    <citation type="submission" date="2016-10" db="EMBL/GenBank/DDBJ databases">
        <authorList>
            <person name="de Groot N.N."/>
        </authorList>
    </citation>
    <scope>NUCLEOTIDE SEQUENCE [LARGE SCALE GENOMIC DNA]</scope>
    <source>
        <strain evidence="14 15">MP1X4</strain>
    </source>
</reference>
<dbReference type="GO" id="GO:0015344">
    <property type="term" value="F:siderophore uptake transmembrane transporter activity"/>
    <property type="evidence" value="ECO:0007669"/>
    <property type="project" value="TreeGrafter"/>
</dbReference>
<evidence type="ECO:0000313" key="15">
    <source>
        <dbReference type="Proteomes" id="UP000199679"/>
    </source>
</evidence>
<evidence type="ECO:0000256" key="2">
    <source>
        <dbReference type="ARBA" id="ARBA00022448"/>
    </source>
</evidence>
<dbReference type="Gene3D" id="2.60.40.1120">
    <property type="entry name" value="Carboxypeptidase-like, regulatory domain"/>
    <property type="match status" value="1"/>
</dbReference>
<keyword evidence="5" id="KW-0732">Signal</keyword>
<organism evidence="14 15">
    <name type="scientific">Mucilaginibacter mallensis</name>
    <dbReference type="NCBI Taxonomy" id="652787"/>
    <lineage>
        <taxon>Bacteria</taxon>
        <taxon>Pseudomonadati</taxon>
        <taxon>Bacteroidota</taxon>
        <taxon>Sphingobacteriia</taxon>
        <taxon>Sphingobacteriales</taxon>
        <taxon>Sphingobacteriaceae</taxon>
        <taxon>Mucilaginibacter</taxon>
    </lineage>
</organism>
<dbReference type="SUPFAM" id="SSF56935">
    <property type="entry name" value="Porins"/>
    <property type="match status" value="1"/>
</dbReference>
<dbReference type="InterPro" id="IPR000531">
    <property type="entry name" value="Beta-barrel_TonB"/>
</dbReference>
<evidence type="ECO:0000259" key="13">
    <source>
        <dbReference type="Pfam" id="PF07715"/>
    </source>
</evidence>
<accession>A0A1H2A2B8</accession>
<feature type="domain" description="TonB-dependent receptor plug" evidence="13">
    <location>
        <begin position="158"/>
        <end position="234"/>
    </location>
</feature>
<keyword evidence="2 10" id="KW-0813">Transport</keyword>
<keyword evidence="6 11" id="KW-0798">TonB box</keyword>
<evidence type="ECO:0000256" key="10">
    <source>
        <dbReference type="PROSITE-ProRule" id="PRU01360"/>
    </source>
</evidence>
<evidence type="ECO:0000256" key="3">
    <source>
        <dbReference type="ARBA" id="ARBA00022452"/>
    </source>
</evidence>
<evidence type="ECO:0000313" key="14">
    <source>
        <dbReference type="EMBL" id="SDT40050.1"/>
    </source>
</evidence>
<dbReference type="Proteomes" id="UP000199679">
    <property type="component" value="Chromosome I"/>
</dbReference>
<dbReference type="STRING" id="652787.SAMN05216490_3347"/>
<gene>
    <name evidence="14" type="ORF">SAMN05216490_3347</name>
</gene>
<dbReference type="PANTHER" id="PTHR30069">
    <property type="entry name" value="TONB-DEPENDENT OUTER MEMBRANE RECEPTOR"/>
    <property type="match status" value="1"/>
</dbReference>
<evidence type="ECO:0000256" key="11">
    <source>
        <dbReference type="RuleBase" id="RU003357"/>
    </source>
</evidence>
<dbReference type="InterPro" id="IPR012910">
    <property type="entry name" value="Plug_dom"/>
</dbReference>
<dbReference type="InterPro" id="IPR037066">
    <property type="entry name" value="Plug_dom_sf"/>
</dbReference>
<sequence>MLKLNYPLAHINNPLLKTFFCLLLIFIGIPSFAQKKFTISGNIKDAATGEVLIGATVRIKELSQNGAASNNYGFYSLSAPEGDYTLLISYVGYVTVSRQVSLHKNVALDIILNARNDLTEVVVSAKGHNNDNVTSPEMGVEKLNMSQINNVPVLLGERDILKTISLLPGVKAASEGNTGFYVRGGASDQNLILLDEAIVYNASHLFGFFSTFNSDAIKDVSLYKGGMPAQYGGRLSSVLDIKMDEGNNKEYVVEGGIGLISSRIKLEGPIVKDKGSFMISARRTYIDAFLKASSDSTVKGSKLYFYDLNAKANYHFDDKNAIYLSGYFGKDVLGLRNTFGTNWGNATGTLRFNHVFNSKLFSNTSLVYSNYNYTIQSFLPGNDFRAVSKITDIDLKEDLQYYINSNHTLRFGIDALHHNLAPGSLTSNDSSSFNTKVIQRRYGLETAAYVSDEWHVNDKLTLLYGARLSGIFIFGPGTFSTYNADGNTLSSKTYQSGDVVKSYFYLEPRLSASYSLNDQTSLKASYNRNTQNIHILSNSNSSTPTDLYAMSSNNIKPEIADQVSTGYFRNFDENIFEFSTEVYYKWLQNQIDYKDGAQLILNQDVESQLVYGTGRAYGIEFYLKKKYGRFNGWLGYTLSRTERKFDAINNGNYFPATQDRTHDISAVGIYQLNKRWSFSSTFVYGTGNAVTYPNGKYAIGGVTTYYYSQRNANREPSNNRLDIGATFEGKPHKKYHSSWTFGIYNIYNHRNPYAITFRDSKTNPGTTEAVETSLFGRVPSVTWNFKF</sequence>
<feature type="domain" description="TonB-dependent receptor-like beta-barrel" evidence="12">
    <location>
        <begin position="307"/>
        <end position="746"/>
    </location>
</feature>
<dbReference type="Pfam" id="PF00593">
    <property type="entry name" value="TonB_dep_Rec_b-barrel"/>
    <property type="match status" value="1"/>
</dbReference>
<keyword evidence="8 14" id="KW-0675">Receptor</keyword>
<evidence type="ECO:0000256" key="7">
    <source>
        <dbReference type="ARBA" id="ARBA00023136"/>
    </source>
</evidence>
<comment type="subcellular location">
    <subcellularLocation>
        <location evidence="1 10">Cell outer membrane</location>
        <topology evidence="1 10">Multi-pass membrane protein</topology>
    </subcellularLocation>
</comment>
<protein>
    <submittedName>
        <fullName evidence="14">TonB-dependent Receptor Plug Domain</fullName>
    </submittedName>
</protein>
<evidence type="ECO:0000256" key="1">
    <source>
        <dbReference type="ARBA" id="ARBA00004571"/>
    </source>
</evidence>
<dbReference type="PANTHER" id="PTHR30069:SF29">
    <property type="entry name" value="HEMOGLOBIN AND HEMOGLOBIN-HAPTOGLOBIN-BINDING PROTEIN 1-RELATED"/>
    <property type="match status" value="1"/>
</dbReference>
<dbReference type="EMBL" id="LT629740">
    <property type="protein sequence ID" value="SDT40050.1"/>
    <property type="molecule type" value="Genomic_DNA"/>
</dbReference>
<dbReference type="Gene3D" id="2.170.130.10">
    <property type="entry name" value="TonB-dependent receptor, plug domain"/>
    <property type="match status" value="1"/>
</dbReference>
<keyword evidence="4 10" id="KW-0812">Transmembrane</keyword>
<dbReference type="InterPro" id="IPR008969">
    <property type="entry name" value="CarboxyPept-like_regulatory"/>
</dbReference>
<keyword evidence="3 10" id="KW-1134">Transmembrane beta strand</keyword>
<evidence type="ECO:0000256" key="5">
    <source>
        <dbReference type="ARBA" id="ARBA00022729"/>
    </source>
</evidence>
<dbReference type="InterPro" id="IPR036942">
    <property type="entry name" value="Beta-barrel_TonB_sf"/>
</dbReference>
<evidence type="ECO:0000256" key="6">
    <source>
        <dbReference type="ARBA" id="ARBA00023077"/>
    </source>
</evidence>
<dbReference type="PROSITE" id="PS52016">
    <property type="entry name" value="TONB_DEPENDENT_REC_3"/>
    <property type="match status" value="1"/>
</dbReference>
<dbReference type="Pfam" id="PF13715">
    <property type="entry name" value="CarbopepD_reg_2"/>
    <property type="match status" value="1"/>
</dbReference>
<dbReference type="SUPFAM" id="SSF49464">
    <property type="entry name" value="Carboxypeptidase regulatory domain-like"/>
    <property type="match status" value="1"/>
</dbReference>
<dbReference type="Pfam" id="PF07715">
    <property type="entry name" value="Plug"/>
    <property type="match status" value="1"/>
</dbReference>
<evidence type="ECO:0000256" key="9">
    <source>
        <dbReference type="ARBA" id="ARBA00023237"/>
    </source>
</evidence>
<keyword evidence="9 10" id="KW-0998">Cell outer membrane</keyword>
<evidence type="ECO:0000256" key="4">
    <source>
        <dbReference type="ARBA" id="ARBA00022692"/>
    </source>
</evidence>
<dbReference type="InterPro" id="IPR039426">
    <property type="entry name" value="TonB-dep_rcpt-like"/>
</dbReference>
<evidence type="ECO:0000259" key="12">
    <source>
        <dbReference type="Pfam" id="PF00593"/>
    </source>
</evidence>
<dbReference type="AlphaFoldDB" id="A0A1H2A2B8"/>
<dbReference type="RefSeq" id="WP_091375353.1">
    <property type="nucleotide sequence ID" value="NZ_LT629740.1"/>
</dbReference>
<evidence type="ECO:0000256" key="8">
    <source>
        <dbReference type="ARBA" id="ARBA00023170"/>
    </source>
</evidence>